<comment type="caution">
    <text evidence="1">The sequence shown here is derived from an EMBL/GenBank/DDBJ whole genome shotgun (WGS) entry which is preliminary data.</text>
</comment>
<organism evidence="1 2">
    <name type="scientific">Vermiconidia calcicola</name>
    <dbReference type="NCBI Taxonomy" id="1690605"/>
    <lineage>
        <taxon>Eukaryota</taxon>
        <taxon>Fungi</taxon>
        <taxon>Dikarya</taxon>
        <taxon>Ascomycota</taxon>
        <taxon>Pezizomycotina</taxon>
        <taxon>Dothideomycetes</taxon>
        <taxon>Dothideomycetidae</taxon>
        <taxon>Mycosphaerellales</taxon>
        <taxon>Extremaceae</taxon>
        <taxon>Vermiconidia</taxon>
    </lineage>
</organism>
<gene>
    <name evidence="1" type="ORF">LTR37_001276</name>
</gene>
<name>A0ACC3NVZ0_9PEZI</name>
<evidence type="ECO:0000313" key="2">
    <source>
        <dbReference type="Proteomes" id="UP001281147"/>
    </source>
</evidence>
<dbReference type="EMBL" id="JAUTXU010000006">
    <property type="protein sequence ID" value="KAK3724152.1"/>
    <property type="molecule type" value="Genomic_DNA"/>
</dbReference>
<evidence type="ECO:0000313" key="1">
    <source>
        <dbReference type="EMBL" id="KAK3724152.1"/>
    </source>
</evidence>
<sequence length="364" mass="39730">MASVIVFGPTGQIGSVTARTAAGHGANVWLAMRDTNKAIPGLGQDLEKAGAFHRVQAALQQPDTVSKAVRTSGAKRAFVYLAHGSSDHMKVTFKALKSAGIEFAVFLSSFTIHTDKGLQDVPASEAIPYVHAQAEANLDDVFGSDQYVAIRPGAFATNLLEQRKGIAAGQVSLYGGGFQQDNITTEDIGRVSGNVLVSGPRNGQRKVYLYGPEILSLHDSIVRIGRTLDKDVNVTALSRKEAWDKYISYGLPEHFANYMVDVLSTKGRDKGFGELFPQYDEGVNNVKLYTGRPSTSLEDWDQSAEFRIVVIMWRTIFAMLVAESSLKSSDYCSLMLEMLKCPKTPLGSKADHTQAKRLSEPRTY</sequence>
<keyword evidence="2" id="KW-1185">Reference proteome</keyword>
<protein>
    <submittedName>
        <fullName evidence="1">Uncharacterized protein</fullName>
    </submittedName>
</protein>
<dbReference type="Proteomes" id="UP001281147">
    <property type="component" value="Unassembled WGS sequence"/>
</dbReference>
<reference evidence="1" key="1">
    <citation type="submission" date="2023-07" db="EMBL/GenBank/DDBJ databases">
        <title>Black Yeasts Isolated from many extreme environments.</title>
        <authorList>
            <person name="Coleine C."/>
            <person name="Stajich J.E."/>
            <person name="Selbmann L."/>
        </authorList>
    </citation>
    <scope>NUCLEOTIDE SEQUENCE</scope>
    <source>
        <strain evidence="1">CCFEE 5714</strain>
    </source>
</reference>
<proteinExistence type="predicted"/>
<accession>A0ACC3NVZ0</accession>